<organism evidence="1 2">
    <name type="scientific">Paenibacillus antri</name>
    <dbReference type="NCBI Taxonomy" id="2582848"/>
    <lineage>
        <taxon>Bacteria</taxon>
        <taxon>Bacillati</taxon>
        <taxon>Bacillota</taxon>
        <taxon>Bacilli</taxon>
        <taxon>Bacillales</taxon>
        <taxon>Paenibacillaceae</taxon>
        <taxon>Paenibacillus</taxon>
    </lineage>
</organism>
<dbReference type="RefSeq" id="WP_138191868.1">
    <property type="nucleotide sequence ID" value="NZ_VCIW01000001.1"/>
</dbReference>
<gene>
    <name evidence="1" type="ORF">FE782_01760</name>
</gene>
<evidence type="ECO:0000313" key="2">
    <source>
        <dbReference type="Proteomes" id="UP000309676"/>
    </source>
</evidence>
<dbReference type="AlphaFoldDB" id="A0A5R9GPB6"/>
<keyword evidence="2" id="KW-1185">Reference proteome</keyword>
<name>A0A5R9GPB6_9BACL</name>
<accession>A0A5R9GPB6</accession>
<protein>
    <submittedName>
        <fullName evidence="1">Uncharacterized protein</fullName>
    </submittedName>
</protein>
<comment type="caution">
    <text evidence="1">The sequence shown here is derived from an EMBL/GenBank/DDBJ whole genome shotgun (WGS) entry which is preliminary data.</text>
</comment>
<dbReference type="OrthoDB" id="8253354at2"/>
<reference evidence="1 2" key="1">
    <citation type="submission" date="2019-05" db="EMBL/GenBank/DDBJ databases">
        <authorList>
            <person name="Narsing Rao M.P."/>
            <person name="Li W.J."/>
        </authorList>
    </citation>
    <scope>NUCLEOTIDE SEQUENCE [LARGE SCALE GENOMIC DNA]</scope>
    <source>
        <strain evidence="1 2">SYSU_K30003</strain>
    </source>
</reference>
<dbReference type="EMBL" id="VCIW01000001">
    <property type="protein sequence ID" value="TLS54095.1"/>
    <property type="molecule type" value="Genomic_DNA"/>
</dbReference>
<evidence type="ECO:0000313" key="1">
    <source>
        <dbReference type="EMBL" id="TLS54095.1"/>
    </source>
</evidence>
<sequence>MKEHWWNLPGPSRFVDRVERDVRDGHSVFLELPLERPSGLREAVAERFSESSLHWEDLFASDDKPLDLMYDLFLPDHPPSALRTMESLPTGDRFSMLIVWVEEIAEGDAPAWADFFEKYGTLCRSNPDWHHPVFLVPDAAAWGAHRKMKNTPYASTVRWNDTVERLDMQMYIGSLQLAYGESKLEQQVARHLMAELSLWDRDLALFLAGRSEQELFHPERALVEYAGERGWQPRAVDLELAWSKGMAFRVEERLEWHSAWLAMNGDLAQLRRRMWAAQVAVLFPHLELLRHKLLELIGPQIALPVYDEKGYAVNDLFELEFRHIYYFLSRGGAHHPPQLVSYVNELRRIRNWLAHLNVLGAENIRTLANPPRMIAELEEFAS</sequence>
<dbReference type="Proteomes" id="UP000309676">
    <property type="component" value="Unassembled WGS sequence"/>
</dbReference>
<proteinExistence type="predicted"/>